<name>A0AAV9IRB8_CYACA</name>
<dbReference type="PROSITE" id="PS52002">
    <property type="entry name" value="SM"/>
    <property type="match status" value="1"/>
</dbReference>
<evidence type="ECO:0000259" key="5">
    <source>
        <dbReference type="PROSITE" id="PS52002"/>
    </source>
</evidence>
<gene>
    <name evidence="6" type="ORF">CDCA_CDCA02G0719</name>
</gene>
<evidence type="ECO:0000256" key="1">
    <source>
        <dbReference type="ARBA" id="ARBA00004123"/>
    </source>
</evidence>
<dbReference type="SMART" id="SM00651">
    <property type="entry name" value="Sm"/>
    <property type="match status" value="1"/>
</dbReference>
<dbReference type="GO" id="GO:1990904">
    <property type="term" value="C:ribonucleoprotein complex"/>
    <property type="evidence" value="ECO:0007669"/>
    <property type="project" value="UniProtKB-KW"/>
</dbReference>
<dbReference type="InterPro" id="IPR001163">
    <property type="entry name" value="Sm_dom_euk/arc"/>
</dbReference>
<feature type="region of interest" description="Disordered" evidence="4">
    <location>
        <begin position="46"/>
        <end position="65"/>
    </location>
</feature>
<dbReference type="GO" id="GO:0006396">
    <property type="term" value="P:RNA processing"/>
    <property type="evidence" value="ECO:0007669"/>
    <property type="project" value="InterPro"/>
</dbReference>
<dbReference type="Pfam" id="PF01423">
    <property type="entry name" value="LSM"/>
    <property type="match status" value="1"/>
</dbReference>
<feature type="domain" description="Sm" evidence="5">
    <location>
        <begin position="3"/>
        <end position="107"/>
    </location>
</feature>
<dbReference type="InterPro" id="IPR047575">
    <property type="entry name" value="Sm"/>
</dbReference>
<dbReference type="Proteomes" id="UP001301350">
    <property type="component" value="Unassembled WGS sequence"/>
</dbReference>
<organism evidence="6 7">
    <name type="scientific">Cyanidium caldarium</name>
    <name type="common">Red alga</name>
    <dbReference type="NCBI Taxonomy" id="2771"/>
    <lineage>
        <taxon>Eukaryota</taxon>
        <taxon>Rhodophyta</taxon>
        <taxon>Bangiophyceae</taxon>
        <taxon>Cyanidiales</taxon>
        <taxon>Cyanidiaceae</taxon>
        <taxon>Cyanidium</taxon>
    </lineage>
</organism>
<proteinExistence type="predicted"/>
<evidence type="ECO:0000313" key="7">
    <source>
        <dbReference type="Proteomes" id="UP001301350"/>
    </source>
</evidence>
<dbReference type="GO" id="GO:0003723">
    <property type="term" value="F:RNA binding"/>
    <property type="evidence" value="ECO:0007669"/>
    <property type="project" value="InterPro"/>
</dbReference>
<accession>A0AAV9IRB8</accession>
<protein>
    <recommendedName>
        <fullName evidence="5">Sm domain-containing protein</fullName>
    </recommendedName>
</protein>
<evidence type="ECO:0000256" key="4">
    <source>
        <dbReference type="SAM" id="MobiDB-lite"/>
    </source>
</evidence>
<comment type="caution">
    <text evidence="6">The sequence shown here is derived from an EMBL/GenBank/DDBJ whole genome shotgun (WGS) entry which is preliminary data.</text>
</comment>
<sequence length="139" mass="15295">MTLLLQFLSLLRGETFEVELKDGTCISGTVQSVDREMNLVLRQARVRPPTKAAVPGSAPRRRPSGLVAPATATAVSNDAHATDAPRLYDEFRVRGSTIRYIVLPEGVNVRSVLQSAQHRGTRKRRPTASERDPNHAPSR</sequence>
<evidence type="ECO:0000256" key="2">
    <source>
        <dbReference type="ARBA" id="ARBA00023242"/>
    </source>
</evidence>
<dbReference type="AlphaFoldDB" id="A0AAV9IRB8"/>
<feature type="compositionally biased region" description="Basic and acidic residues" evidence="4">
    <location>
        <begin position="127"/>
        <end position="139"/>
    </location>
</feature>
<dbReference type="EMBL" id="JANCYW010000002">
    <property type="protein sequence ID" value="KAK4534694.1"/>
    <property type="molecule type" value="Genomic_DNA"/>
</dbReference>
<comment type="subcellular location">
    <subcellularLocation>
        <location evidence="1">Nucleus</location>
    </subcellularLocation>
</comment>
<keyword evidence="3" id="KW-0687">Ribonucleoprotein</keyword>
<dbReference type="Gene3D" id="2.30.30.100">
    <property type="match status" value="1"/>
</dbReference>
<dbReference type="InterPro" id="IPR010920">
    <property type="entry name" value="LSM_dom_sf"/>
</dbReference>
<feature type="region of interest" description="Disordered" evidence="4">
    <location>
        <begin position="113"/>
        <end position="139"/>
    </location>
</feature>
<reference evidence="6 7" key="1">
    <citation type="submission" date="2022-07" db="EMBL/GenBank/DDBJ databases">
        <title>Genome-wide signatures of adaptation to extreme environments.</title>
        <authorList>
            <person name="Cho C.H."/>
            <person name="Yoon H.S."/>
        </authorList>
    </citation>
    <scope>NUCLEOTIDE SEQUENCE [LARGE SCALE GENOMIC DNA]</scope>
    <source>
        <strain evidence="6 7">DBV 063 E5</strain>
    </source>
</reference>
<dbReference type="GO" id="GO:0005634">
    <property type="term" value="C:nucleus"/>
    <property type="evidence" value="ECO:0007669"/>
    <property type="project" value="UniProtKB-SubCell"/>
</dbReference>
<dbReference type="InterPro" id="IPR027141">
    <property type="entry name" value="LSm4/Sm_D1/D3"/>
</dbReference>
<evidence type="ECO:0000256" key="3">
    <source>
        <dbReference type="ARBA" id="ARBA00023274"/>
    </source>
</evidence>
<keyword evidence="2" id="KW-0539">Nucleus</keyword>
<dbReference type="PANTHER" id="PTHR23338">
    <property type="entry name" value="SMALL NUCLEAR RIBONUCLEOPROTEIN SM"/>
    <property type="match status" value="1"/>
</dbReference>
<evidence type="ECO:0000313" key="6">
    <source>
        <dbReference type="EMBL" id="KAK4534694.1"/>
    </source>
</evidence>
<keyword evidence="7" id="KW-1185">Reference proteome</keyword>
<dbReference type="SUPFAM" id="SSF50182">
    <property type="entry name" value="Sm-like ribonucleoproteins"/>
    <property type="match status" value="1"/>
</dbReference>